<reference evidence="1 2" key="1">
    <citation type="journal article" date="2019" name="Commun. Biol.">
        <title>The bagworm genome reveals a unique fibroin gene that provides high tensile strength.</title>
        <authorList>
            <person name="Kono N."/>
            <person name="Nakamura H."/>
            <person name="Ohtoshi R."/>
            <person name="Tomita M."/>
            <person name="Numata K."/>
            <person name="Arakawa K."/>
        </authorList>
    </citation>
    <scope>NUCLEOTIDE SEQUENCE [LARGE SCALE GENOMIC DNA]</scope>
</reference>
<organism evidence="1 2">
    <name type="scientific">Eumeta variegata</name>
    <name type="common">Bagworm moth</name>
    <name type="synonym">Eumeta japonica</name>
    <dbReference type="NCBI Taxonomy" id="151549"/>
    <lineage>
        <taxon>Eukaryota</taxon>
        <taxon>Metazoa</taxon>
        <taxon>Ecdysozoa</taxon>
        <taxon>Arthropoda</taxon>
        <taxon>Hexapoda</taxon>
        <taxon>Insecta</taxon>
        <taxon>Pterygota</taxon>
        <taxon>Neoptera</taxon>
        <taxon>Endopterygota</taxon>
        <taxon>Lepidoptera</taxon>
        <taxon>Glossata</taxon>
        <taxon>Ditrysia</taxon>
        <taxon>Tineoidea</taxon>
        <taxon>Psychidae</taxon>
        <taxon>Oiketicinae</taxon>
        <taxon>Eumeta</taxon>
    </lineage>
</organism>
<gene>
    <name evidence="1" type="ORF">EVAR_75894_1</name>
</gene>
<sequence length="90" mass="10371">MDLQRLYTRQLMDEPQKQSLKCKRGCVNLSDEFRDGRPSTAVNKKNIDTVYCTIETERHVIYHEIRASLDIEVVHVPTSRAAPRRGAGRT</sequence>
<dbReference type="EMBL" id="BGZK01000236">
    <property type="protein sequence ID" value="GBP30673.1"/>
    <property type="molecule type" value="Genomic_DNA"/>
</dbReference>
<keyword evidence="2" id="KW-1185">Reference proteome</keyword>
<evidence type="ECO:0000313" key="1">
    <source>
        <dbReference type="EMBL" id="GBP30673.1"/>
    </source>
</evidence>
<protein>
    <submittedName>
        <fullName evidence="1">Uncharacterized protein</fullName>
    </submittedName>
</protein>
<evidence type="ECO:0000313" key="2">
    <source>
        <dbReference type="Proteomes" id="UP000299102"/>
    </source>
</evidence>
<dbReference type="OrthoDB" id="10017160at2759"/>
<proteinExistence type="predicted"/>
<accession>A0A4C1UW04</accession>
<comment type="caution">
    <text evidence="1">The sequence shown here is derived from an EMBL/GenBank/DDBJ whole genome shotgun (WGS) entry which is preliminary data.</text>
</comment>
<dbReference type="AlphaFoldDB" id="A0A4C1UW04"/>
<name>A0A4C1UW04_EUMVA</name>
<dbReference type="Proteomes" id="UP000299102">
    <property type="component" value="Unassembled WGS sequence"/>
</dbReference>